<sequence>MALAATTKKKNKAMAPAAQGEWFIMYGIPKVSGEMSKEFPNAAFTFNEVPLLSHLTVPGNVATPAGSVDYPYIEATDDCGLLLLCGYTFVGLTYYICDPYFRRTLGILPPDGGFNSRHSVGLIRNRRGSGIMVAMLNTGLFSTQARIILSCTIDLCEWVNKEADCGHIRETKPCCWDGVLSHKGFLWWFDLSSCILACNPFLDRPTFYQIMFPHVSDRLRAAWFPVQGDKYRCLKTSHLVLNVLVSEPNECALVSGRVLNCLAWEVHKTNSSKAKLWRIMSPGLDELEEDEDHSLTMEESDDGDDSEMEQLEEGGNDCEMTEESEED</sequence>
<feature type="region of interest" description="Disordered" evidence="1">
    <location>
        <begin position="285"/>
        <end position="327"/>
    </location>
</feature>
<dbReference type="AlphaFoldDB" id="A0A9R0Q7R8"/>
<dbReference type="Proteomes" id="UP000324705">
    <property type="component" value="Chromosome 1A"/>
</dbReference>
<dbReference type="PANTHER" id="PTHR33086">
    <property type="entry name" value="OS05G0468200 PROTEIN-RELATED"/>
    <property type="match status" value="1"/>
</dbReference>
<dbReference type="PANTHER" id="PTHR33086:SF46">
    <property type="entry name" value="EXPRESSED PROTEIN"/>
    <property type="match status" value="1"/>
</dbReference>
<evidence type="ECO:0000313" key="3">
    <source>
        <dbReference type="Proteomes" id="UP000324705"/>
    </source>
</evidence>
<protein>
    <recommendedName>
        <fullName evidence="4">DUF1618 domain-containing protein</fullName>
    </recommendedName>
</protein>
<evidence type="ECO:0000256" key="1">
    <source>
        <dbReference type="SAM" id="MobiDB-lite"/>
    </source>
</evidence>
<evidence type="ECO:0000313" key="2">
    <source>
        <dbReference type="EMBL" id="VAH05216.1"/>
    </source>
</evidence>
<reference evidence="2 3" key="1">
    <citation type="submission" date="2017-09" db="EMBL/GenBank/DDBJ databases">
        <authorList>
            <consortium name="International Durum Wheat Genome Sequencing Consortium (IDWGSC)"/>
            <person name="Milanesi L."/>
        </authorList>
    </citation>
    <scope>NUCLEOTIDE SEQUENCE [LARGE SCALE GENOMIC DNA]</scope>
    <source>
        <strain evidence="3">cv. Svevo</strain>
    </source>
</reference>
<dbReference type="EMBL" id="LT934111">
    <property type="protein sequence ID" value="VAH05216.1"/>
    <property type="molecule type" value="Genomic_DNA"/>
</dbReference>
<dbReference type="Gramene" id="TRITD1Av1G117600.2">
    <property type="protein sequence ID" value="TRITD1Av1G117600.2"/>
    <property type="gene ID" value="TRITD1Av1G117600"/>
</dbReference>
<keyword evidence="3" id="KW-1185">Reference proteome</keyword>
<evidence type="ECO:0008006" key="4">
    <source>
        <dbReference type="Google" id="ProtNLM"/>
    </source>
</evidence>
<name>A0A9R0Q7R8_TRITD</name>
<accession>A0A9R0Q7R8</accession>
<organism evidence="2 3">
    <name type="scientific">Triticum turgidum subsp. durum</name>
    <name type="common">Durum wheat</name>
    <name type="synonym">Triticum durum</name>
    <dbReference type="NCBI Taxonomy" id="4567"/>
    <lineage>
        <taxon>Eukaryota</taxon>
        <taxon>Viridiplantae</taxon>
        <taxon>Streptophyta</taxon>
        <taxon>Embryophyta</taxon>
        <taxon>Tracheophyta</taxon>
        <taxon>Spermatophyta</taxon>
        <taxon>Magnoliopsida</taxon>
        <taxon>Liliopsida</taxon>
        <taxon>Poales</taxon>
        <taxon>Poaceae</taxon>
        <taxon>BOP clade</taxon>
        <taxon>Pooideae</taxon>
        <taxon>Triticodae</taxon>
        <taxon>Triticeae</taxon>
        <taxon>Triticinae</taxon>
        <taxon>Triticum</taxon>
    </lineage>
</organism>
<proteinExistence type="predicted"/>
<gene>
    <name evidence="2" type="ORF">TRITD_1Av1G117600</name>
</gene>